<accession>F6SYW2</accession>
<evidence type="ECO:0000256" key="3">
    <source>
        <dbReference type="ARBA" id="ARBA00061308"/>
    </source>
</evidence>
<comment type="similarity">
    <text evidence="3">Belongs to the BRAT1 family.</text>
</comment>
<dbReference type="GO" id="GO:0005634">
    <property type="term" value="C:nucleus"/>
    <property type="evidence" value="ECO:0000318"/>
    <property type="project" value="GO_Central"/>
</dbReference>
<dbReference type="HOGENOM" id="CLU_018926_1_0_1"/>
<dbReference type="Gene3D" id="1.25.10.10">
    <property type="entry name" value="Leucine-rich Repeat Variant"/>
    <property type="match status" value="1"/>
</dbReference>
<comment type="subcellular location">
    <subcellularLocation>
        <location evidence="1">Cytoplasm</location>
    </subcellularLocation>
</comment>
<organism evidence="4 5">
    <name type="scientific">Ornithorhynchus anatinus</name>
    <name type="common">Duckbill platypus</name>
    <dbReference type="NCBI Taxonomy" id="9258"/>
    <lineage>
        <taxon>Eukaryota</taxon>
        <taxon>Metazoa</taxon>
        <taxon>Chordata</taxon>
        <taxon>Craniata</taxon>
        <taxon>Vertebrata</taxon>
        <taxon>Euteleostomi</taxon>
        <taxon>Mammalia</taxon>
        <taxon>Monotremata</taxon>
        <taxon>Ornithorhynchidae</taxon>
        <taxon>Ornithorhynchus</taxon>
    </lineage>
</organism>
<reference evidence="4" key="3">
    <citation type="submission" date="2025-09" db="UniProtKB">
        <authorList>
            <consortium name="Ensembl"/>
        </authorList>
    </citation>
    <scope>IDENTIFICATION</scope>
    <source>
        <strain evidence="4">Glennie</strain>
    </source>
</reference>
<dbReference type="PANTHER" id="PTHR21331:SF2">
    <property type="entry name" value="BRCA1-ASSOCIATED ATM ACTIVATOR 1"/>
    <property type="match status" value="1"/>
</dbReference>
<dbReference type="GeneID" id="100078892"/>
<dbReference type="GO" id="GO:0006915">
    <property type="term" value="P:apoptotic process"/>
    <property type="evidence" value="ECO:0007669"/>
    <property type="project" value="Ensembl"/>
</dbReference>
<proteinExistence type="inferred from homology"/>
<dbReference type="Proteomes" id="UP000002279">
    <property type="component" value="Chromosome 2"/>
</dbReference>
<reference evidence="4 5" key="1">
    <citation type="journal article" date="2008" name="Nature">
        <title>Genome analysis of the platypus reveals unique signatures of evolution.</title>
        <authorList>
            <person name="Warren W.C."/>
            <person name="Hillier L.W."/>
            <person name="Marshall Graves J.A."/>
            <person name="Birney E."/>
            <person name="Ponting C.P."/>
            <person name="Grutzner F."/>
            <person name="Belov K."/>
            <person name="Miller W."/>
            <person name="Clarke L."/>
            <person name="Chinwalla A.T."/>
            <person name="Yang S.P."/>
            <person name="Heger A."/>
            <person name="Locke D.P."/>
            <person name="Miethke P."/>
            <person name="Waters P.D."/>
            <person name="Veyrunes F."/>
            <person name="Fulton L."/>
            <person name="Fulton B."/>
            <person name="Graves T."/>
            <person name="Wallis J."/>
            <person name="Puente X.S."/>
            <person name="Lopez-Otin C."/>
            <person name="Ordonez G.R."/>
            <person name="Eichler E.E."/>
            <person name="Chen L."/>
            <person name="Cheng Z."/>
            <person name="Deakin J.E."/>
            <person name="Alsop A."/>
            <person name="Thompson K."/>
            <person name="Kirby P."/>
            <person name="Papenfuss A.T."/>
            <person name="Wakefield M.J."/>
            <person name="Olender T."/>
            <person name="Lancet D."/>
            <person name="Huttley G.A."/>
            <person name="Smit A.F."/>
            <person name="Pask A."/>
            <person name="Temple-Smith P."/>
            <person name="Batzer M.A."/>
            <person name="Walker J.A."/>
            <person name="Konkel M.K."/>
            <person name="Harris R.S."/>
            <person name="Whittington C.M."/>
            <person name="Wong E.S."/>
            <person name="Gemmell N.J."/>
            <person name="Buschiazzo E."/>
            <person name="Vargas Jentzsch I.M."/>
            <person name="Merkel A."/>
            <person name="Schmitz J."/>
            <person name="Zemann A."/>
            <person name="Churakov G."/>
            <person name="Kriegs J.O."/>
            <person name="Brosius J."/>
            <person name="Murchison E.P."/>
            <person name="Sachidanandam R."/>
            <person name="Smith C."/>
            <person name="Hannon G.J."/>
            <person name="Tsend-Ayush E."/>
            <person name="McMillan D."/>
            <person name="Attenborough R."/>
            <person name="Rens W."/>
            <person name="Ferguson-Smith M."/>
            <person name="Lefevre C.M."/>
            <person name="Sharp J.A."/>
            <person name="Nicholas K.R."/>
            <person name="Ray D.A."/>
            <person name="Kube M."/>
            <person name="Reinhardt R."/>
            <person name="Pringle T.H."/>
            <person name="Taylor J."/>
            <person name="Jones R.C."/>
            <person name="Nixon B."/>
            <person name="Dacheux J.L."/>
            <person name="Niwa H."/>
            <person name="Sekita Y."/>
            <person name="Huang X."/>
            <person name="Stark A."/>
            <person name="Kheradpour P."/>
            <person name="Kellis M."/>
            <person name="Flicek P."/>
            <person name="Chen Y."/>
            <person name="Webber C."/>
            <person name="Hardison R."/>
            <person name="Nelson J."/>
            <person name="Hallsworth-Pepin K."/>
            <person name="Delehaunty K."/>
            <person name="Markovic C."/>
            <person name="Minx P."/>
            <person name="Feng Y."/>
            <person name="Kremitzki C."/>
            <person name="Mitreva M."/>
            <person name="Glasscock J."/>
            <person name="Wylie T."/>
            <person name="Wohldmann P."/>
            <person name="Thiru P."/>
            <person name="Nhan M.N."/>
            <person name="Pohl C.S."/>
            <person name="Smith S.M."/>
            <person name="Hou S."/>
            <person name="Nefedov M."/>
            <person name="de Jong P.J."/>
            <person name="Renfree M.B."/>
            <person name="Mardis E.R."/>
            <person name="Wilson R.K."/>
        </authorList>
    </citation>
    <scope>NUCLEOTIDE SEQUENCE [LARGE SCALE GENOMIC DNA]</scope>
    <source>
        <strain evidence="4 5">Glennie</strain>
    </source>
</reference>
<dbReference type="eggNOG" id="ENOG502QRW9">
    <property type="taxonomic scope" value="Eukaryota"/>
</dbReference>
<gene>
    <name evidence="4" type="primary">BRAT1</name>
</gene>
<dbReference type="CTD" id="221927"/>
<dbReference type="OMA" id="IQVFTEW"/>
<dbReference type="Ensembl" id="ENSOANT00000006861.3">
    <property type="protein sequence ID" value="ENSOANP00000006859.3"/>
    <property type="gene ID" value="ENSOANG00000004324.3"/>
</dbReference>
<evidence type="ECO:0000256" key="2">
    <source>
        <dbReference type="ARBA" id="ARBA00022490"/>
    </source>
</evidence>
<dbReference type="GO" id="GO:0160234">
    <property type="term" value="P:integrator complex assembly"/>
    <property type="evidence" value="ECO:0007669"/>
    <property type="project" value="Ensembl"/>
</dbReference>
<dbReference type="GO" id="GO:0008428">
    <property type="term" value="F:ribonuclease inhibitor activity"/>
    <property type="evidence" value="ECO:0007669"/>
    <property type="project" value="Ensembl"/>
</dbReference>
<dbReference type="GO" id="GO:0006974">
    <property type="term" value="P:DNA damage response"/>
    <property type="evidence" value="ECO:0000318"/>
    <property type="project" value="GO_Central"/>
</dbReference>
<keyword evidence="5" id="KW-1185">Reference proteome</keyword>
<dbReference type="KEGG" id="oaa:100078892"/>
<dbReference type="GO" id="GO:0034504">
    <property type="term" value="P:protein localization to nucleus"/>
    <property type="evidence" value="ECO:0007669"/>
    <property type="project" value="Ensembl"/>
</dbReference>
<evidence type="ECO:0000313" key="5">
    <source>
        <dbReference type="Proteomes" id="UP000002279"/>
    </source>
</evidence>
<dbReference type="SUPFAM" id="SSF48371">
    <property type="entry name" value="ARM repeat"/>
    <property type="match status" value="1"/>
</dbReference>
<dbReference type="InterPro" id="IPR011989">
    <property type="entry name" value="ARM-like"/>
</dbReference>
<sequence>MDVECARLLPHVCSVLADPRQLVADDTCLEKLLDWFKTVVEAESSLVVLQENPCLTELLFHVLKQQDVSCGVLSFTLRLAGMFAASESCFQYFQQGELLLSLFGESGPPGRPAWDDPSVRSGWIQGVHSMVQHPSALRFLCDCGAIDVIFSLQGDPSLFVASAASQLLVHILGFSMQSGTPDPPSLQDCDWPVCVRTIIDHVEESLRSSASSQITQALNMLTTMFGRCHDPWTEVLWLRMNPLVGSLLEKQPLPAPHSLVDLFLSMARSPVFSYSECDLWPSATRALSRLHPTQAGPLALGILNLKDCPSSLKSQALSVLLQPLACVLKATAQPSGYSGFPDETVCDPVTTDTLLSSKSACAGLLCQTLAHLEELQPLAHLTEDWPQILLLNAVVTILQFCSGLAAPASSVGGRLCGILIGCFRVQRSALDFLGTLSQGASPNDLVRQVFDILLVYLKSPDSSPTVLKKAFQATLKWLLSVSETSTSSSPCPQTQHFLRALFPVLQKRLCSPCWEVRDSGLEFLTHLTKHWGEQAEFRQAVLSSEVPELAEALLRDPESYVRASAVTAAGQLALRNLHSNPTGTKFGKDEKKNLVLALLDILSADSEGFPRRAVIQVFTEWLREGHADVAKDAERFVTQVLQIVSCDLDWEVKVHGLDLALVFAVQTLGPREADCPYAVATSSAVPSAPIAHSLQPLCRTGLLEFAFGALCDCDRPVARKACDLLLFLKTKLALHPPGHEGRETPEAALDTRGLAWLEATLRGWRSGEQAPAGGDATKIGPQEPDGVLAILGTMDLEGLRGTLAESSDHIEKSPQSLLQDMLATVGADEENEADCY</sequence>
<dbReference type="RefSeq" id="XP_028910993.1">
    <property type="nucleotide sequence ID" value="XM_029055160.2"/>
</dbReference>
<evidence type="ECO:0000256" key="1">
    <source>
        <dbReference type="ARBA" id="ARBA00004496"/>
    </source>
</evidence>
<keyword evidence="2" id="KW-0963">Cytoplasm</keyword>
<dbReference type="GO" id="GO:0008283">
    <property type="term" value="P:cell population proliferation"/>
    <property type="evidence" value="ECO:0007669"/>
    <property type="project" value="Ensembl"/>
</dbReference>
<dbReference type="GO" id="GO:0010212">
    <property type="term" value="P:response to ionizing radiation"/>
    <property type="evidence" value="ECO:0007669"/>
    <property type="project" value="Ensembl"/>
</dbReference>
<evidence type="ECO:0000313" key="4">
    <source>
        <dbReference type="Ensembl" id="ENSOANP00000006859.3"/>
    </source>
</evidence>
<dbReference type="STRING" id="9258.ENSOANP00000006859"/>
<reference evidence="4" key="2">
    <citation type="submission" date="2025-08" db="UniProtKB">
        <authorList>
            <consortium name="Ensembl"/>
        </authorList>
    </citation>
    <scope>IDENTIFICATION</scope>
    <source>
        <strain evidence="4">Glennie</strain>
    </source>
</reference>
<dbReference type="GO" id="GO:0006006">
    <property type="term" value="P:glucose metabolic process"/>
    <property type="evidence" value="ECO:0007669"/>
    <property type="project" value="Ensembl"/>
</dbReference>
<dbReference type="GO" id="GO:0005654">
    <property type="term" value="C:nucleoplasm"/>
    <property type="evidence" value="ECO:0007669"/>
    <property type="project" value="Ensembl"/>
</dbReference>
<dbReference type="FunCoup" id="F6SYW2">
    <property type="interactions" value="2976"/>
</dbReference>
<dbReference type="OrthoDB" id="10057956at2759"/>
<dbReference type="InterPro" id="IPR016024">
    <property type="entry name" value="ARM-type_fold"/>
</dbReference>
<dbReference type="GO" id="GO:0030307">
    <property type="term" value="P:positive regulation of cell growth"/>
    <property type="evidence" value="ECO:0007669"/>
    <property type="project" value="Ensembl"/>
</dbReference>
<dbReference type="PANTHER" id="PTHR21331">
    <property type="entry name" value="BRCA1-ASSOCIATED ATM ACTIVATOR 1"/>
    <property type="match status" value="1"/>
</dbReference>
<dbReference type="AlphaFoldDB" id="F6SYW2"/>
<dbReference type="GO" id="GO:0051646">
    <property type="term" value="P:mitochondrion localization"/>
    <property type="evidence" value="ECO:0007669"/>
    <property type="project" value="Ensembl"/>
</dbReference>
<dbReference type="GeneTree" id="ENSGT00390000017551"/>
<dbReference type="GO" id="GO:0016477">
    <property type="term" value="P:cell migration"/>
    <property type="evidence" value="ECO:0007669"/>
    <property type="project" value="Ensembl"/>
</dbReference>
<dbReference type="GO" id="GO:0005829">
    <property type="term" value="C:cytosol"/>
    <property type="evidence" value="ECO:0007669"/>
    <property type="project" value="Ensembl"/>
</dbReference>
<name>F6SYW2_ORNAN</name>
<dbReference type="InterPro" id="IPR038904">
    <property type="entry name" value="BRAT1"/>
</dbReference>
<dbReference type="InParanoid" id="F6SYW2"/>
<dbReference type="RefSeq" id="XP_028910998.1">
    <property type="nucleotide sequence ID" value="XM_029055165.2"/>
</dbReference>
<protein>
    <submittedName>
        <fullName evidence="4">BRCA1 associated ATM activator 1</fullName>
    </submittedName>
</protein>
<dbReference type="Bgee" id="ENSOANG00000004324">
    <property type="expression patterns" value="Expressed in liver and 7 other cell types or tissues"/>
</dbReference>